<organism evidence="1 2">
    <name type="scientific">Roseibium marinum</name>
    <dbReference type="NCBI Taxonomy" id="281252"/>
    <lineage>
        <taxon>Bacteria</taxon>
        <taxon>Pseudomonadati</taxon>
        <taxon>Pseudomonadota</taxon>
        <taxon>Alphaproteobacteria</taxon>
        <taxon>Hyphomicrobiales</taxon>
        <taxon>Stappiaceae</taxon>
        <taxon>Roseibium</taxon>
    </lineage>
</organism>
<keyword evidence="1" id="KW-0413">Isomerase</keyword>
<dbReference type="InterPro" id="IPR010706">
    <property type="entry name" value="Fatty_acid_cis-trans_isomerase"/>
</dbReference>
<keyword evidence="2" id="KW-1185">Reference proteome</keyword>
<comment type="caution">
    <text evidence="1">The sequence shown here is derived from an EMBL/GenBank/DDBJ whole genome shotgun (WGS) entry which is preliminary data.</text>
</comment>
<evidence type="ECO:0000313" key="2">
    <source>
        <dbReference type="Proteomes" id="UP000236959"/>
    </source>
</evidence>
<dbReference type="Proteomes" id="UP000236959">
    <property type="component" value="Unassembled WGS sequence"/>
</dbReference>
<dbReference type="AlphaFoldDB" id="A0A2S3V4E7"/>
<sequence>MTIRMPQDFSSILHPRLPVFCRAVLFILAATIPLLVHGAGALAEEIRTTSQAVSIQDVLNKRCVVCHGCYDAPCQLKLSSPEGWLRGASKVRVYESSRLEDAPMTRLGIDAKTVPQWRRKGFFSVSQAGTRPSALEQLLRAGRKNGFELGAALPDDLDIGTFRKNSCPARSEVGTYLSEHPQGGMPFATAPLPQEDYRRLLAWAQDGAPAPEADAALPGDVVSRISDIEAFFNQEGLRERLTARYIYEHLFLAHLHLEGDSPLRFFRIIRSRTGPGSDPDEIPSRRPFDDPGGDFFYRIVPIDGTILHKEHIVYEIGPRKLSRYRDLFLTPGWSIGALPSYSIDAGGNPLSTFSAIPARSRYEFLLDNALFFVRSFIRGPVCYGQVAVNVIEDRFWVTFLAPDADLSVTDPGFLEAAIPILELPIAKTDGTLDDRLESFLLRGPVEYQAFRQIRYARRAARNGGPSYDDIWHGDSRQKDARLTIYRNFSSASVVTGFNGAVPETAWVIDFPLFERIHYNLVAGFDVFGNVEHQLTTRLYMDTLRREGERIFLSFLPPQIRKPMHSSWYRGPLVTLLDMWKESDLDTKSPVGIVYETKLPKTEFLTKLLEIEPEVWPLVDPVNRCSGDTCAAPETVAGQLRPLTTKPAPFAKYFPDIAVLVAETDQDPGGEIFTIVHDEAHNNVAFIFNEDLRREPKDDTLTIVPGQFSSYPNFIFRAPANSIPAFVERVRKIRSQDDYLELVAQYGIRRTHPEFWAMFDRVQAGLRDQDALQAGILDISRYRDPKPSDPLERLFEFTFSHK</sequence>
<name>A0A2S3V4E7_9HYPH</name>
<reference evidence="1 2" key="1">
    <citation type="submission" date="2018-01" db="EMBL/GenBank/DDBJ databases">
        <title>Genomic Encyclopedia of Archaeal and Bacterial Type Strains, Phase II (KMG-II): from individual species to whole genera.</title>
        <authorList>
            <person name="Goeker M."/>
        </authorList>
    </citation>
    <scope>NUCLEOTIDE SEQUENCE [LARGE SCALE GENOMIC DNA]</scope>
    <source>
        <strain evidence="1 2">DSM 17023</strain>
    </source>
</reference>
<dbReference type="Pfam" id="PF06934">
    <property type="entry name" value="CTI"/>
    <property type="match status" value="1"/>
</dbReference>
<dbReference type="RefSeq" id="WP_208987304.1">
    <property type="nucleotide sequence ID" value="NZ_PPCN01000001.1"/>
</dbReference>
<dbReference type="EMBL" id="PPCN01000001">
    <property type="protein sequence ID" value="POF34857.1"/>
    <property type="molecule type" value="Genomic_DNA"/>
</dbReference>
<evidence type="ECO:0000313" key="1">
    <source>
        <dbReference type="EMBL" id="POF34857.1"/>
    </source>
</evidence>
<accession>A0A2S3V4E7</accession>
<dbReference type="GO" id="GO:0016853">
    <property type="term" value="F:isomerase activity"/>
    <property type="evidence" value="ECO:0007669"/>
    <property type="project" value="UniProtKB-KW"/>
</dbReference>
<gene>
    <name evidence="1" type="ORF">CLV41_1011317</name>
</gene>
<proteinExistence type="predicted"/>
<protein>
    <submittedName>
        <fullName evidence="1">Fatty acid cis/trans isomerase CTI</fullName>
    </submittedName>
</protein>